<evidence type="ECO:0000313" key="1">
    <source>
        <dbReference type="EMBL" id="JAI04607.1"/>
    </source>
</evidence>
<name>A0A0E9XQ89_ANGAN</name>
<dbReference type="AlphaFoldDB" id="A0A0E9XQ89"/>
<sequence>MALILQALTMETAICSWTESMYITMKLQVENTSPVLSWWIWSLARWTL</sequence>
<proteinExistence type="predicted"/>
<reference evidence="1" key="1">
    <citation type="submission" date="2014-11" db="EMBL/GenBank/DDBJ databases">
        <authorList>
            <person name="Amaro Gonzalez C."/>
        </authorList>
    </citation>
    <scope>NUCLEOTIDE SEQUENCE</scope>
</reference>
<protein>
    <submittedName>
        <fullName evidence="1">Uncharacterized protein</fullName>
    </submittedName>
</protein>
<accession>A0A0E9XQ89</accession>
<organism evidence="1">
    <name type="scientific">Anguilla anguilla</name>
    <name type="common">European freshwater eel</name>
    <name type="synonym">Muraena anguilla</name>
    <dbReference type="NCBI Taxonomy" id="7936"/>
    <lineage>
        <taxon>Eukaryota</taxon>
        <taxon>Metazoa</taxon>
        <taxon>Chordata</taxon>
        <taxon>Craniata</taxon>
        <taxon>Vertebrata</taxon>
        <taxon>Euteleostomi</taxon>
        <taxon>Actinopterygii</taxon>
        <taxon>Neopterygii</taxon>
        <taxon>Teleostei</taxon>
        <taxon>Anguilliformes</taxon>
        <taxon>Anguillidae</taxon>
        <taxon>Anguilla</taxon>
    </lineage>
</organism>
<reference evidence="1" key="2">
    <citation type="journal article" date="2015" name="Fish Shellfish Immunol.">
        <title>Early steps in the European eel (Anguilla anguilla)-Vibrio vulnificus interaction in the gills: Role of the RtxA13 toxin.</title>
        <authorList>
            <person name="Callol A."/>
            <person name="Pajuelo D."/>
            <person name="Ebbesson L."/>
            <person name="Teles M."/>
            <person name="MacKenzie S."/>
            <person name="Amaro C."/>
        </authorList>
    </citation>
    <scope>NUCLEOTIDE SEQUENCE</scope>
</reference>
<dbReference type="EMBL" id="GBXM01003971">
    <property type="protein sequence ID" value="JAI04607.1"/>
    <property type="molecule type" value="Transcribed_RNA"/>
</dbReference>